<name>A0A410WQ05_9BACL</name>
<sequence>MDYSILESGLSIISQCKERTGDIWEAHFGAAAIASYFFVKENVLSAKAVARITEDSHAMLRSRTYMHIPRNAEETDAQAKEQAILTALEPTMDGLHWVGHNVIYAALSLWAIKELGHWGRKDDIEGISKLIESFHKTIPGRSWLGYSVSEVKKLEVSECDCFPEIRNAEQLSDFILNELSSFRAIYKAEAHHDLIGHMLTFSQALNILHDLGHTELFLKGIPSLLKLIKVLRTSRDIDPKHPPKLLSPVDRWPLQLANRSEWLPVEDEYWLRGFQHLDWDFGHTFKFPYSLYNHMNRLPRPNSKAVENFRYIIG</sequence>
<evidence type="ECO:0000313" key="1">
    <source>
        <dbReference type="EMBL" id="MCY9597207.1"/>
    </source>
</evidence>
<dbReference type="AlphaFoldDB" id="A0A410WQ05"/>
<keyword evidence="4" id="KW-1185">Reference proteome</keyword>
<dbReference type="EMBL" id="JAMDMJ010000018">
    <property type="protein sequence ID" value="MCY9597207.1"/>
    <property type="molecule type" value="Genomic_DNA"/>
</dbReference>
<evidence type="ECO:0000313" key="2">
    <source>
        <dbReference type="EMBL" id="QAV16424.1"/>
    </source>
</evidence>
<dbReference type="KEGG" id="pchi:PC41400_01420"/>
<gene>
    <name evidence="1" type="ORF">M5X16_15710</name>
    <name evidence="2" type="ORF">PC41400_01420</name>
</gene>
<dbReference type="Proteomes" id="UP001527202">
    <property type="component" value="Unassembled WGS sequence"/>
</dbReference>
<dbReference type="RefSeq" id="WP_042231654.1">
    <property type="nucleotide sequence ID" value="NZ_CP026520.1"/>
</dbReference>
<dbReference type="OrthoDB" id="2574769at2"/>
<reference evidence="2 3" key="1">
    <citation type="submission" date="2018-01" db="EMBL/GenBank/DDBJ databases">
        <title>The whole genome sequencing and assembly of Paenibacillus chitinolyticus KCCM 41400 strain.</title>
        <authorList>
            <person name="Kim J.-Y."/>
            <person name="Park M.-K."/>
            <person name="Lee Y.-J."/>
            <person name="Yi H."/>
            <person name="Bahn Y.-S."/>
            <person name="Kim J.F."/>
            <person name="Lee D.-W."/>
        </authorList>
    </citation>
    <scope>NUCLEOTIDE SEQUENCE [LARGE SCALE GENOMIC DNA]</scope>
    <source>
        <strain evidence="2 3">KCCM 41400</strain>
    </source>
</reference>
<dbReference type="Proteomes" id="UP000288943">
    <property type="component" value="Chromosome"/>
</dbReference>
<evidence type="ECO:0000313" key="3">
    <source>
        <dbReference type="Proteomes" id="UP000288943"/>
    </source>
</evidence>
<proteinExistence type="predicted"/>
<organism evidence="2 3">
    <name type="scientific">Paenibacillus chitinolyticus</name>
    <dbReference type="NCBI Taxonomy" id="79263"/>
    <lineage>
        <taxon>Bacteria</taxon>
        <taxon>Bacillati</taxon>
        <taxon>Bacillota</taxon>
        <taxon>Bacilli</taxon>
        <taxon>Bacillales</taxon>
        <taxon>Paenibacillaceae</taxon>
        <taxon>Paenibacillus</taxon>
    </lineage>
</organism>
<protein>
    <submittedName>
        <fullName evidence="2">Uncharacterized protein</fullName>
    </submittedName>
</protein>
<dbReference type="EMBL" id="CP026520">
    <property type="protein sequence ID" value="QAV16424.1"/>
    <property type="molecule type" value="Genomic_DNA"/>
</dbReference>
<evidence type="ECO:0000313" key="4">
    <source>
        <dbReference type="Proteomes" id="UP001527202"/>
    </source>
</evidence>
<reference evidence="1 4" key="2">
    <citation type="submission" date="2022-05" db="EMBL/GenBank/DDBJ databases">
        <title>Genome Sequencing of Bee-Associated Microbes.</title>
        <authorList>
            <person name="Dunlap C."/>
        </authorList>
    </citation>
    <scope>NUCLEOTIDE SEQUENCE [LARGE SCALE GENOMIC DNA]</scope>
    <source>
        <strain evidence="1 4">NRRL B-23120</strain>
    </source>
</reference>
<accession>A0A410WQ05</accession>
<dbReference type="GeneID" id="95373472"/>